<dbReference type="InterPro" id="IPR028994">
    <property type="entry name" value="Integrin_alpha_N"/>
</dbReference>
<evidence type="ECO:0000256" key="1">
    <source>
        <dbReference type="ARBA" id="ARBA00022729"/>
    </source>
</evidence>
<dbReference type="EMBL" id="JAHDYR010000016">
    <property type="protein sequence ID" value="KAG9394276.1"/>
    <property type="molecule type" value="Genomic_DNA"/>
</dbReference>
<comment type="caution">
    <text evidence="4">The sequence shown here is derived from an EMBL/GenBank/DDBJ whole genome shotgun (WGS) entry which is preliminary data.</text>
</comment>
<dbReference type="SUPFAM" id="SSF50965">
    <property type="entry name" value="Galactose oxidase, central domain"/>
    <property type="match status" value="2"/>
</dbReference>
<evidence type="ECO:0000313" key="5">
    <source>
        <dbReference type="Proteomes" id="UP000717585"/>
    </source>
</evidence>
<keyword evidence="2" id="KW-0812">Transmembrane</keyword>
<dbReference type="SUPFAM" id="SSF57184">
    <property type="entry name" value="Growth factor receptor domain"/>
    <property type="match status" value="2"/>
</dbReference>
<evidence type="ECO:0000256" key="2">
    <source>
        <dbReference type="SAM" id="Phobius"/>
    </source>
</evidence>
<feature type="transmembrane region" description="Helical" evidence="2">
    <location>
        <begin position="1269"/>
        <end position="1299"/>
    </location>
</feature>
<dbReference type="InterPro" id="IPR013517">
    <property type="entry name" value="FG-GAP"/>
</dbReference>
<dbReference type="OrthoDB" id="439917at2759"/>
<sequence length="1511" mass="157724">MRTKVLFGLLLCVSATFAAAITVTETQRWEPETVDPNYTKEALFSVGLAMSGSLAVVGQYGFHGYRGKAFLYELVGGVWTYSQELAITDANIGFDLFGFDACINGTTAIYVSSRGDGYAPSDTYIRTGAIFVFEPTGPDSTWVQTGKILPDERVKDASFSYPIVIHGDMLVTGSTNYNTVRGAAYVFRRSDTGEMTQEQLITYSDDSVQSYFGCSVSIDGDYMAIGAYAASAGAVGGNSYEGKVRIFHRNEAAWDLETTLYASIHGTSASFGMAVGLVNDTLVVGAPNSYDDIDKSTQPGAVYVFQRNGTDWVETDILFGDGEDDSAFGLQRALAFDGRTLVVGAHQSADDVRLKAGKTFVYQRSHDNWIQTQRLMSSAPLTGAGQGYRIALDNGHLISGAYHETITRESADYREAGAAYYFDLTAGYCPPGTFNDAGTCTDCPDGTYQADWNQPSCNDVEIGYYSTDWLTQTACNDGKFSNATGLASCYLAEPGYFVPADGEAHTEQLPCTADAAYTNTSGNSACNTAEAGYYVADEDRTKQVPCDGGKFQPDGGQTTCVETATKGHYVPADGKPHTTEEDCPAGHYCPTTGMATPEACAAGTFSADTAQDTVDTCAACTAGSYCGGEGLAATSGDCSAGYFCISGATTASPTDGDTGDICPVGSYCPAGSTSSTPCTEVGSYTNATGKEACDVADEGFFVDPTDHTKQQPCNAGKYQPATGKSSCETATKGHYVPADGKPHTTEEDCPAGHYCPTTGMATPEACAAGTFSADTAQDTVDTCAACTAGSYCGGEGLAATSGDCSAGYFCISGATTASPTDGDTGDICPVGSYCPAGSTSSTPCTEVGSYTNATGKEACDVADEGFFVDPTDHTKQQPCNAGKYQPATGKSSCETATKGHYVPEGSIGYTAQQSCVVGTFANETAMTACIIAEAGYYVPSPEATDQLACSAEGAYTNSTGSKSCETATAGWYVNSTDHTKQLTCDGGEYQDETGRGECKTCPAQHSTANDGRPHTVCTAWVSPVVAVNTTTPVTLNLTNANSNVSDATIAIGGETAPCVLMPGPGSAPTTVVPVVSTPTVAAGTYTMTFQLEDGSTETTSITLSQELTIPTEGEVSFSGTSATNTVSSPMCPSKISSKHLSPASFSGASVSGSDVQCKATQSVTPKTIKSSFMPSFKLRLPGMASALTTPTSTVQVCVALTDATFSSTEGINITVSGTPATTVFVADGMVCTLDVYDEDVIATDADTFVTLAGTTLVAAPTSEADSSTALIVVVAVGLFVLAAVAVLTAVATFSVFMVVRQVQKKKAVATAATQLCVRMPAPPGVRGFGLAMSGSLAVVGQYGFHGYRGKAFLYELVGGVWTYSQELAITDANIGFDLFGFDACINGTTAIYVSSRGDGYAPSDTYIRTGAIFVFEPTGPDSTWVQTGKILPDERVKDASFSYPIVIHGDMLVTGSTNYNTVRGAAYVFRWSRTLDKALSISDRAVYAEFHITDCTYAQLIQSLPTMDYGL</sequence>
<name>A0A8J6ATL7_9EUKA</name>
<keyword evidence="1 3" id="KW-0732">Signal</keyword>
<dbReference type="Gene3D" id="2.130.10.130">
    <property type="entry name" value="Integrin alpha, N-terminal"/>
    <property type="match status" value="2"/>
</dbReference>
<protein>
    <submittedName>
        <fullName evidence="4">FG-GAP repeat</fullName>
    </submittedName>
</protein>
<dbReference type="Pfam" id="PF14312">
    <property type="entry name" value="FG-GAP_2"/>
    <property type="match status" value="2"/>
</dbReference>
<keyword evidence="5" id="KW-1185">Reference proteome</keyword>
<organism evidence="4 5">
    <name type="scientific">Carpediemonas membranifera</name>
    <dbReference type="NCBI Taxonomy" id="201153"/>
    <lineage>
        <taxon>Eukaryota</taxon>
        <taxon>Metamonada</taxon>
        <taxon>Carpediemonas-like organisms</taxon>
        <taxon>Carpediemonas</taxon>
    </lineage>
</organism>
<dbReference type="Gene3D" id="2.10.50.10">
    <property type="entry name" value="Tumor Necrosis Factor Receptor, subunit A, domain 2"/>
    <property type="match status" value="1"/>
</dbReference>
<accession>A0A8J6ATL7</accession>
<dbReference type="PANTHER" id="PTHR36220">
    <property type="entry name" value="UNNAMED PRODUCT"/>
    <property type="match status" value="1"/>
</dbReference>
<keyword evidence="2" id="KW-1133">Transmembrane helix</keyword>
<gene>
    <name evidence="4" type="ORF">J8273_4378</name>
</gene>
<proteinExistence type="predicted"/>
<evidence type="ECO:0000313" key="4">
    <source>
        <dbReference type="EMBL" id="KAG9394276.1"/>
    </source>
</evidence>
<reference evidence="4" key="1">
    <citation type="submission" date="2021-05" db="EMBL/GenBank/DDBJ databases">
        <title>A free-living protist that lacks canonical eukaryotic 1 DNA replication and segregation systems.</title>
        <authorList>
            <person name="Salas-Leiva D.E."/>
            <person name="Tromer E.C."/>
            <person name="Curtis B.A."/>
            <person name="Jerlstrom-Hultqvist J."/>
            <person name="Kolisko M."/>
            <person name="Yi Z."/>
            <person name="Salas-Leiva J.S."/>
            <person name="Gallot-Lavallee L."/>
            <person name="Kops G.J.P.L."/>
            <person name="Archibald J.M."/>
            <person name="Simpson A.G.B."/>
            <person name="Roger A.J."/>
        </authorList>
    </citation>
    <scope>NUCLEOTIDE SEQUENCE</scope>
    <source>
        <strain evidence="4">BICM</strain>
    </source>
</reference>
<keyword evidence="2" id="KW-0472">Membrane</keyword>
<dbReference type="InterPro" id="IPR011043">
    <property type="entry name" value="Gal_Oxase/kelch_b-propeller"/>
</dbReference>
<dbReference type="PANTHER" id="PTHR36220:SF1">
    <property type="entry name" value="GAMMA TUBULIN COMPLEX COMPONENT C-TERMINAL DOMAIN-CONTAINING PROTEIN"/>
    <property type="match status" value="1"/>
</dbReference>
<dbReference type="InterPro" id="IPR009030">
    <property type="entry name" value="Growth_fac_rcpt_cys_sf"/>
</dbReference>
<feature type="signal peptide" evidence="3">
    <location>
        <begin position="1"/>
        <end position="20"/>
    </location>
</feature>
<dbReference type="Proteomes" id="UP000717585">
    <property type="component" value="Unassembled WGS sequence"/>
</dbReference>
<evidence type="ECO:0000256" key="3">
    <source>
        <dbReference type="SAM" id="SignalP"/>
    </source>
</evidence>
<feature type="chain" id="PRO_5035296280" evidence="3">
    <location>
        <begin position="21"/>
        <end position="1511"/>
    </location>
</feature>
<dbReference type="SMART" id="SM01411">
    <property type="entry name" value="Ephrin_rec_like"/>
    <property type="match status" value="10"/>
</dbReference>